<keyword evidence="4 6" id="KW-1133">Transmembrane helix</keyword>
<proteinExistence type="predicted"/>
<evidence type="ECO:0000256" key="4">
    <source>
        <dbReference type="ARBA" id="ARBA00022989"/>
    </source>
</evidence>
<name>A0A9X2L3U9_9BACT</name>
<feature type="domain" description="ABC3 transporter permease C-terminal" evidence="7">
    <location>
        <begin position="726"/>
        <end position="843"/>
    </location>
</feature>
<feature type="transmembrane region" description="Helical" evidence="6">
    <location>
        <begin position="401"/>
        <end position="425"/>
    </location>
</feature>
<organism evidence="9 10">
    <name type="scientific">Gracilimonas sediminicola</name>
    <dbReference type="NCBI Taxonomy" id="2952158"/>
    <lineage>
        <taxon>Bacteria</taxon>
        <taxon>Pseudomonadati</taxon>
        <taxon>Balneolota</taxon>
        <taxon>Balneolia</taxon>
        <taxon>Balneolales</taxon>
        <taxon>Balneolaceae</taxon>
        <taxon>Gracilimonas</taxon>
    </lineage>
</organism>
<reference evidence="9" key="1">
    <citation type="submission" date="2022-06" db="EMBL/GenBank/DDBJ databases">
        <title>Gracilimonas sp. CAU 1638 isolated from sea sediment.</title>
        <authorList>
            <person name="Kim W."/>
        </authorList>
    </citation>
    <scope>NUCLEOTIDE SEQUENCE</scope>
    <source>
        <strain evidence="9">CAU 1638</strain>
    </source>
</reference>
<keyword evidence="3 6" id="KW-0812">Transmembrane</keyword>
<evidence type="ECO:0000259" key="8">
    <source>
        <dbReference type="Pfam" id="PF12704"/>
    </source>
</evidence>
<feature type="transmembrane region" description="Helical" evidence="6">
    <location>
        <begin position="486"/>
        <end position="506"/>
    </location>
</feature>
<dbReference type="RefSeq" id="WP_255134695.1">
    <property type="nucleotide sequence ID" value="NZ_JANDBC010000001.1"/>
</dbReference>
<feature type="transmembrane region" description="Helical" evidence="6">
    <location>
        <begin position="722"/>
        <end position="743"/>
    </location>
</feature>
<evidence type="ECO:0000256" key="6">
    <source>
        <dbReference type="SAM" id="Phobius"/>
    </source>
</evidence>
<evidence type="ECO:0000256" key="1">
    <source>
        <dbReference type="ARBA" id="ARBA00004651"/>
    </source>
</evidence>
<evidence type="ECO:0000259" key="7">
    <source>
        <dbReference type="Pfam" id="PF02687"/>
    </source>
</evidence>
<feature type="domain" description="ABC3 transporter permease C-terminal" evidence="7">
    <location>
        <begin position="264"/>
        <end position="385"/>
    </location>
</feature>
<feature type="domain" description="MacB-like periplasmic core" evidence="8">
    <location>
        <begin position="485"/>
        <end position="690"/>
    </location>
</feature>
<dbReference type="Pfam" id="PF02687">
    <property type="entry name" value="FtsX"/>
    <property type="match status" value="2"/>
</dbReference>
<dbReference type="AlphaFoldDB" id="A0A9X2L3U9"/>
<evidence type="ECO:0000313" key="10">
    <source>
        <dbReference type="Proteomes" id="UP001139125"/>
    </source>
</evidence>
<dbReference type="InterPro" id="IPR025857">
    <property type="entry name" value="MacB_PCD"/>
</dbReference>
<dbReference type="PANTHER" id="PTHR30287">
    <property type="entry name" value="MEMBRANE COMPONENT OF PREDICTED ABC SUPERFAMILY METABOLITE UPTAKE TRANSPORTER"/>
    <property type="match status" value="1"/>
</dbReference>
<feature type="transmembrane region" description="Helical" evidence="6">
    <location>
        <begin position="815"/>
        <end position="833"/>
    </location>
</feature>
<feature type="domain" description="MacB-like periplasmic core" evidence="8">
    <location>
        <begin position="26"/>
        <end position="232"/>
    </location>
</feature>
<accession>A0A9X2L3U9</accession>
<dbReference type="Pfam" id="PF12704">
    <property type="entry name" value="MacB_PCD"/>
    <property type="match status" value="2"/>
</dbReference>
<dbReference type="EMBL" id="JANDBC010000001">
    <property type="protein sequence ID" value="MCP9291833.1"/>
    <property type="molecule type" value="Genomic_DNA"/>
</dbReference>
<evidence type="ECO:0000256" key="5">
    <source>
        <dbReference type="ARBA" id="ARBA00023136"/>
    </source>
</evidence>
<feature type="transmembrane region" description="Helical" evidence="6">
    <location>
        <begin position="263"/>
        <end position="285"/>
    </location>
</feature>
<dbReference type="PANTHER" id="PTHR30287:SF2">
    <property type="entry name" value="BLL1001 PROTEIN"/>
    <property type="match status" value="1"/>
</dbReference>
<dbReference type="InterPro" id="IPR038766">
    <property type="entry name" value="Membrane_comp_ABC_pdt"/>
</dbReference>
<dbReference type="GO" id="GO:0005886">
    <property type="term" value="C:plasma membrane"/>
    <property type="evidence" value="ECO:0007669"/>
    <property type="project" value="UniProtKB-SubCell"/>
</dbReference>
<feature type="transmembrane region" description="Helical" evidence="6">
    <location>
        <begin position="355"/>
        <end position="380"/>
    </location>
</feature>
<keyword evidence="2" id="KW-1003">Cell membrane</keyword>
<feature type="transmembrane region" description="Helical" evidence="6">
    <location>
        <begin position="764"/>
        <end position="795"/>
    </location>
</feature>
<feature type="transmembrane region" description="Helical" evidence="6">
    <location>
        <begin position="312"/>
        <end position="335"/>
    </location>
</feature>
<dbReference type="InterPro" id="IPR003838">
    <property type="entry name" value="ABC3_permease_C"/>
</dbReference>
<dbReference type="Proteomes" id="UP001139125">
    <property type="component" value="Unassembled WGS sequence"/>
</dbReference>
<sequence>MSSSKKSNLLWLSSLRFLLRHPWHFALSILGVALGVAVVVSIDLSNSSAEKAFELSTAAVTGKATHQIRGAAEDLSDQTYLDVRIKAGVRKSAPVIEGYAQVEGMNRTFQVLGVDPIAEAPFRDYASQQAGIELSEFISGANTGLVVQQVAEQLNIEVGDSIRVFVGGRPFDVQLIGLIEAEDDRSQQALESLLVVDISTAQRLFDMPGSLTRIDLILPQNEQEAIKDSLQAVLPEGASIVRSESRTETVEQMTRAFEFNLQALSMLALLVGMFLIYNTMTFSVVQRRPLIGRLRALGVTKSEILTTVLKEALLIGFLGTVVGIVAGIFLAQVLVKLVTQSINDLYFVLSVQELSIGLFPLVKGVVLGLGATMIAAFWPAREASEAEVSTVLRRSSNESKISSRIFPIALLGVMIGSGGGLILLIPNGGIAAGYSSLLFMIVGFSLLVPLIIVGLAKLLRPILGSISGLIGKMAVRGVVTELSRTSVAIAALVVAVAATVGVGVMVDSFRTTVVSWLEAQLQADVYVQPPSSVARKADATLEPKLVDLLRETEGVGDASTVRSVEVRTNNGTDNLVAIDQGEKARQAYQLKSGANDFWQQFTQENIVMVSEVYAYRNSVNLGDTLTIETDAGNQHFAVQAINFDYASDIGTITISRNIYNQFFDDDAVSGLALYAESGVEIEALVERLRENSAGMQEVFIRSNKGLREASIEIFDRTFTVTIVLRMLAILVAFIGVLSALMALQLERSRELAVLRANGMTPGQLWNYVVTQTGVMGIMAGLLSVPLGILMAYVLVYVINLRSFGWTLQFMITPEVLIQAVGLAVVAALLAGIYPSWKMAQANPADALRND</sequence>
<comment type="subcellular location">
    <subcellularLocation>
        <location evidence="1">Cell membrane</location>
        <topology evidence="1">Multi-pass membrane protein</topology>
    </subcellularLocation>
</comment>
<keyword evidence="10" id="KW-1185">Reference proteome</keyword>
<evidence type="ECO:0000313" key="9">
    <source>
        <dbReference type="EMBL" id="MCP9291833.1"/>
    </source>
</evidence>
<gene>
    <name evidence="9" type="ORF">NM125_09630</name>
</gene>
<evidence type="ECO:0000256" key="3">
    <source>
        <dbReference type="ARBA" id="ARBA00022692"/>
    </source>
</evidence>
<feature type="transmembrane region" description="Helical" evidence="6">
    <location>
        <begin position="437"/>
        <end position="459"/>
    </location>
</feature>
<comment type="caution">
    <text evidence="9">The sequence shown here is derived from an EMBL/GenBank/DDBJ whole genome shotgun (WGS) entry which is preliminary data.</text>
</comment>
<keyword evidence="5 6" id="KW-0472">Membrane</keyword>
<protein>
    <submittedName>
        <fullName evidence="9">FtsX-like permease family protein</fullName>
    </submittedName>
</protein>
<evidence type="ECO:0000256" key="2">
    <source>
        <dbReference type="ARBA" id="ARBA00022475"/>
    </source>
</evidence>